<dbReference type="PANTHER" id="PTHR37694">
    <property type="entry name" value="SLR8022 PROTEIN"/>
    <property type="match status" value="1"/>
</dbReference>
<name>A0A3E4KTY9_9BACE</name>
<dbReference type="EMBL" id="QRPE01000002">
    <property type="protein sequence ID" value="RHL95872.1"/>
    <property type="molecule type" value="Genomic_DNA"/>
</dbReference>
<dbReference type="SUPFAM" id="SSF51182">
    <property type="entry name" value="RmlC-like cupins"/>
    <property type="match status" value="1"/>
</dbReference>
<dbReference type="GeneID" id="26159692"/>
<accession>A0A3E4KTY9</accession>
<dbReference type="CDD" id="cd02230">
    <property type="entry name" value="cupin_HP0902-like"/>
    <property type="match status" value="1"/>
</dbReference>
<protein>
    <submittedName>
        <fullName evidence="4">Cupin domain-containing protein</fullName>
    </submittedName>
</protein>
<reference evidence="6 11" key="2">
    <citation type="journal article" date="2019" name="Science, e1252229">
        <title>Invertible promoters mediate bacterial phase variation, antibiotic resistance, and host adaptation in the gut.</title>
        <authorList>
            <person name="Jiang X."/>
            <person name="Hall A.B."/>
            <person name="Arthur T.D."/>
            <person name="Plichta D.R."/>
            <person name="Covington C.T."/>
            <person name="Poyet M."/>
            <person name="Crothers J."/>
            <person name="Moses P.L."/>
            <person name="Tolonen A.C."/>
            <person name="Vlamakis H."/>
            <person name="Alm E.J."/>
            <person name="Xavier R.J."/>
        </authorList>
    </citation>
    <scope>NUCLEOTIDE SEQUENCE [LARGE SCALE GENOMIC DNA]</scope>
    <source>
        <strain evidence="6">Bf_0095</strain>
        <strain evidence="11">bf_0095</strain>
    </source>
</reference>
<evidence type="ECO:0000313" key="2">
    <source>
        <dbReference type="EMBL" id="RGV47415.1"/>
    </source>
</evidence>
<evidence type="ECO:0000313" key="11">
    <source>
        <dbReference type="Proteomes" id="UP000291191"/>
    </source>
</evidence>
<dbReference type="Gene3D" id="2.60.120.10">
    <property type="entry name" value="Jelly Rolls"/>
    <property type="match status" value="1"/>
</dbReference>
<reference evidence="7 8" key="1">
    <citation type="submission" date="2018-08" db="EMBL/GenBank/DDBJ databases">
        <title>A genome reference for cultivated species of the human gut microbiota.</title>
        <authorList>
            <person name="Zou Y."/>
            <person name="Xue W."/>
            <person name="Luo G."/>
        </authorList>
    </citation>
    <scope>NUCLEOTIDE SEQUENCE [LARGE SCALE GENOMIC DNA]</scope>
    <source>
        <strain evidence="2 7">AF14-32</strain>
        <strain evidence="5 10">AF31-23</strain>
        <strain evidence="4 8">AF36-16BH</strain>
        <strain evidence="3 9">AM27-17</strain>
    </source>
</reference>
<evidence type="ECO:0000313" key="3">
    <source>
        <dbReference type="EMBL" id="RHE86979.1"/>
    </source>
</evidence>
<dbReference type="EMBL" id="RCXO01000023">
    <property type="protein sequence ID" value="RYT78766.1"/>
    <property type="molecule type" value="Genomic_DNA"/>
</dbReference>
<evidence type="ECO:0000313" key="7">
    <source>
        <dbReference type="Proteomes" id="UP000283850"/>
    </source>
</evidence>
<evidence type="ECO:0000259" key="1">
    <source>
        <dbReference type="Pfam" id="PF07883"/>
    </source>
</evidence>
<dbReference type="Proteomes" id="UP000285650">
    <property type="component" value="Unassembled WGS sequence"/>
</dbReference>
<organism evidence="4 8">
    <name type="scientific">Bacteroides intestinalis</name>
    <dbReference type="NCBI Taxonomy" id="329854"/>
    <lineage>
        <taxon>Bacteria</taxon>
        <taxon>Pseudomonadati</taxon>
        <taxon>Bacteroidota</taxon>
        <taxon>Bacteroidia</taxon>
        <taxon>Bacteroidales</taxon>
        <taxon>Bacteroidaceae</taxon>
        <taxon>Bacteroides</taxon>
    </lineage>
</organism>
<dbReference type="Proteomes" id="UP000283850">
    <property type="component" value="Unassembled WGS sequence"/>
</dbReference>
<evidence type="ECO:0000313" key="9">
    <source>
        <dbReference type="Proteomes" id="UP000285650"/>
    </source>
</evidence>
<evidence type="ECO:0000313" key="5">
    <source>
        <dbReference type="EMBL" id="RHN07954.1"/>
    </source>
</evidence>
<dbReference type="RefSeq" id="WP_007662970.1">
    <property type="nucleotide sequence ID" value="NZ_CABJDN010000005.1"/>
</dbReference>
<dbReference type="PANTHER" id="PTHR37694:SF1">
    <property type="entry name" value="SLR8022 PROTEIN"/>
    <property type="match status" value="1"/>
</dbReference>
<gene>
    <name evidence="3" type="ORF">DW712_23700</name>
    <name evidence="2" type="ORF">DWW10_24540</name>
    <name evidence="5" type="ORF">DWZ32_07765</name>
    <name evidence="4" type="ORF">DWZ95_03385</name>
    <name evidence="6" type="ORF">EAJ06_16730</name>
</gene>
<evidence type="ECO:0000313" key="10">
    <source>
        <dbReference type="Proteomes" id="UP000286003"/>
    </source>
</evidence>
<dbReference type="Proteomes" id="UP000291191">
    <property type="component" value="Unassembled WGS sequence"/>
</dbReference>
<dbReference type="EMBL" id="QRQM01000007">
    <property type="protein sequence ID" value="RHN07954.1"/>
    <property type="molecule type" value="Genomic_DNA"/>
</dbReference>
<keyword evidence="11" id="KW-1185">Reference proteome</keyword>
<dbReference type="InterPro" id="IPR011051">
    <property type="entry name" value="RmlC_Cupin_sf"/>
</dbReference>
<dbReference type="InterPro" id="IPR014710">
    <property type="entry name" value="RmlC-like_jellyroll"/>
</dbReference>
<dbReference type="EMBL" id="QRZF01000032">
    <property type="protein sequence ID" value="RGV47415.1"/>
    <property type="molecule type" value="Genomic_DNA"/>
</dbReference>
<evidence type="ECO:0000313" key="6">
    <source>
        <dbReference type="EMBL" id="RYT78766.1"/>
    </source>
</evidence>
<dbReference type="InterPro" id="IPR013096">
    <property type="entry name" value="Cupin_2"/>
</dbReference>
<evidence type="ECO:0000313" key="4">
    <source>
        <dbReference type="EMBL" id="RHL95872.1"/>
    </source>
</evidence>
<dbReference type="Proteomes" id="UP000286003">
    <property type="component" value="Unassembled WGS sequence"/>
</dbReference>
<dbReference type="Pfam" id="PF07883">
    <property type="entry name" value="Cupin_2"/>
    <property type="match status" value="1"/>
</dbReference>
<dbReference type="OrthoDB" id="1121052at2"/>
<dbReference type="Proteomes" id="UP000285013">
    <property type="component" value="Unassembled WGS sequence"/>
</dbReference>
<dbReference type="EMBL" id="QSKV01000025">
    <property type="protein sequence ID" value="RHE86979.1"/>
    <property type="molecule type" value="Genomic_DNA"/>
</dbReference>
<proteinExistence type="predicted"/>
<evidence type="ECO:0000313" key="8">
    <source>
        <dbReference type="Proteomes" id="UP000285013"/>
    </source>
</evidence>
<sequence length="114" mass="12420">MKTNTTFAYATVFNIAGEVDYASGGIVSKQIIKNQAGNVTLFSFDKEQGLSEHTAPFDALVQILDGEVEIHVGGIPHRLKAGEIIIMPANVPHALHAVERFKMLLTMIKGENNE</sequence>
<comment type="caution">
    <text evidence="4">The sequence shown here is derived from an EMBL/GenBank/DDBJ whole genome shotgun (WGS) entry which is preliminary data.</text>
</comment>
<dbReference type="AlphaFoldDB" id="A0A3E4KTY9"/>
<feature type="domain" description="Cupin type-2" evidence="1">
    <location>
        <begin position="48"/>
        <end position="103"/>
    </location>
</feature>